<feature type="region of interest" description="Disordered" evidence="2">
    <location>
        <begin position="488"/>
        <end position="507"/>
    </location>
</feature>
<feature type="compositionally biased region" description="Basic and acidic residues" evidence="2">
    <location>
        <begin position="40"/>
        <end position="55"/>
    </location>
</feature>
<name>I7MK06_TETTS</name>
<dbReference type="RefSeq" id="XP_001027955.2">
    <property type="nucleotide sequence ID" value="XM_001027955.3"/>
</dbReference>
<dbReference type="EMBL" id="GG662212">
    <property type="protein sequence ID" value="EAS07713.2"/>
    <property type="molecule type" value="Genomic_DNA"/>
</dbReference>
<feature type="compositionally biased region" description="Basic and acidic residues" evidence="2">
    <location>
        <begin position="629"/>
        <end position="643"/>
    </location>
</feature>
<dbReference type="Proteomes" id="UP000009168">
    <property type="component" value="Unassembled WGS sequence"/>
</dbReference>
<proteinExistence type="predicted"/>
<dbReference type="SMR" id="I7MK06"/>
<organism evidence="3 4">
    <name type="scientific">Tetrahymena thermophila (strain SB210)</name>
    <dbReference type="NCBI Taxonomy" id="312017"/>
    <lineage>
        <taxon>Eukaryota</taxon>
        <taxon>Sar</taxon>
        <taxon>Alveolata</taxon>
        <taxon>Ciliophora</taxon>
        <taxon>Intramacronucleata</taxon>
        <taxon>Oligohymenophorea</taxon>
        <taxon>Hymenostomatida</taxon>
        <taxon>Tetrahymenina</taxon>
        <taxon>Tetrahymenidae</taxon>
        <taxon>Tetrahymena</taxon>
    </lineage>
</organism>
<feature type="region of interest" description="Disordered" evidence="2">
    <location>
        <begin position="629"/>
        <end position="663"/>
    </location>
</feature>
<dbReference type="AlphaFoldDB" id="I7MK06"/>
<sequence length="972" mass="116474">MDCLITKSEFSQKEESKGEIMQNSDQQNTNEQSIQQEQQTKNDDGQAKPETEKKVIESDFIKNLRMLREQQKEKIDSFKQQKVELQQKKVESELQAFEKFKEEKILKTKENQDQKDCSKNSEANIKKKVEEKAKLLLNENLIKAHESLFLRKPIEKRTSQPANLKKKKKYLPTDIKYSLLIQQHIQQKKKFKNKFIRKPQQQSKKAQVYKGEGETVFVYKQPPKHPKEIDEQEQKRIIKVYDNKVDEESTKKQYKKLVSDEEYENKNKSDANKQKTQKQISIPMQNKYQDQQEQKYVLKDQKLNPKETYNQQISENLKQNDFQLQQSKLQKINQVIYNNQKPVEQKQAQNQQNLQDYNKKSEQNQLSQNIFQNLQERRENKIQTQNNENQNGNKNYIQQKFTKSQSDTENNLNQKQKQMQNDTNKFQNEANDFKKQSQTHKQSKQKDTLKEEDEFEYKKFSSKEDYQKQKQQQLHDIVSQKLSKLQLQAQNKLQKPQNQNEGNNNTSATQKYLDQRYSGLQEKIVDVNFLKQQYLDQNSLKNYNNQQQTDRERSRDYKQDQKKQGIQQNNNLKKSGLETNKNKNSNFIDVEDDSDKEVNEFLLNTNIKNFIKTQSQIIEECQKQIMEEKMKESQETKQKETKSILKNGQNQQGKYSLVKDQDSKLKGYNNEKMNLGQTYKSPLNMPQTRLHDEQFINRIQNNSNKQINLELQKNNHDFYEIEDKNFYKEDQNINFQNQFYDRKFQNNMNPNQKNKQNVINQILDVRPIQIINDRPIQIIDESQIQYYDERQVNYIQGNNQNYIDRLARRSPYDDKIRQYQPQSYESQTYFYDNPKRRVLRQDFQQFQDNFIGNHAVEVDDYDHSSQFLRCQNLYNTPRGREIINNVNINPQIPPPSNNSKITRDFNFLHQGSSNKDIEMQKPKSKIEMPKTQSQNQFLNDYFSQAKEQDRQTLAQMFEGINRFKQFNVDSFY</sequence>
<feature type="coiled-coil region" evidence="1">
    <location>
        <begin position="61"/>
        <end position="95"/>
    </location>
</feature>
<evidence type="ECO:0000313" key="3">
    <source>
        <dbReference type="EMBL" id="EAS07713.2"/>
    </source>
</evidence>
<evidence type="ECO:0000256" key="1">
    <source>
        <dbReference type="SAM" id="Coils"/>
    </source>
</evidence>
<feature type="region of interest" description="Disordered" evidence="2">
    <location>
        <begin position="540"/>
        <end position="589"/>
    </location>
</feature>
<dbReference type="GeneID" id="7838437"/>
<evidence type="ECO:0000313" key="4">
    <source>
        <dbReference type="Proteomes" id="UP000009168"/>
    </source>
</evidence>
<gene>
    <name evidence="3" type="ORF">TTHERM_00497670</name>
</gene>
<feature type="compositionally biased region" description="Polar residues" evidence="2">
    <location>
        <begin position="564"/>
        <end position="587"/>
    </location>
</feature>
<dbReference type="HOGENOM" id="CLU_305345_0_0_1"/>
<feature type="compositionally biased region" description="Polar residues" evidence="2">
    <location>
        <begin position="277"/>
        <end position="289"/>
    </location>
</feature>
<feature type="compositionally biased region" description="Low complexity" evidence="2">
    <location>
        <begin position="488"/>
        <end position="500"/>
    </location>
</feature>
<feature type="compositionally biased region" description="Polar residues" evidence="2">
    <location>
        <begin position="21"/>
        <end position="39"/>
    </location>
</feature>
<dbReference type="InParanoid" id="I7MK06"/>
<feature type="compositionally biased region" description="Basic and acidic residues" evidence="2">
    <location>
        <begin position="264"/>
        <end position="273"/>
    </location>
</feature>
<reference evidence="4" key="1">
    <citation type="journal article" date="2006" name="PLoS Biol.">
        <title>Macronuclear genome sequence of the ciliate Tetrahymena thermophila, a model eukaryote.</title>
        <authorList>
            <person name="Eisen J.A."/>
            <person name="Coyne R.S."/>
            <person name="Wu M."/>
            <person name="Wu D."/>
            <person name="Thiagarajan M."/>
            <person name="Wortman J.R."/>
            <person name="Badger J.H."/>
            <person name="Ren Q."/>
            <person name="Amedeo P."/>
            <person name="Jones K.M."/>
            <person name="Tallon L.J."/>
            <person name="Delcher A.L."/>
            <person name="Salzberg S.L."/>
            <person name="Silva J.C."/>
            <person name="Haas B.J."/>
            <person name="Majoros W.H."/>
            <person name="Farzad M."/>
            <person name="Carlton J.M."/>
            <person name="Smith R.K. Jr."/>
            <person name="Garg J."/>
            <person name="Pearlman R.E."/>
            <person name="Karrer K.M."/>
            <person name="Sun L."/>
            <person name="Manning G."/>
            <person name="Elde N.C."/>
            <person name="Turkewitz A.P."/>
            <person name="Asai D.J."/>
            <person name="Wilkes D.E."/>
            <person name="Wang Y."/>
            <person name="Cai H."/>
            <person name="Collins K."/>
            <person name="Stewart B.A."/>
            <person name="Lee S.R."/>
            <person name="Wilamowska K."/>
            <person name="Weinberg Z."/>
            <person name="Ruzzo W.L."/>
            <person name="Wloga D."/>
            <person name="Gaertig J."/>
            <person name="Frankel J."/>
            <person name="Tsao C.-C."/>
            <person name="Gorovsky M.A."/>
            <person name="Keeling P.J."/>
            <person name="Waller R.F."/>
            <person name="Patron N.J."/>
            <person name="Cherry J.M."/>
            <person name="Stover N.A."/>
            <person name="Krieger C.J."/>
            <person name="del Toro C."/>
            <person name="Ryder H.F."/>
            <person name="Williamson S.C."/>
            <person name="Barbeau R.A."/>
            <person name="Hamilton E.P."/>
            <person name="Orias E."/>
        </authorList>
    </citation>
    <scope>NUCLEOTIDE SEQUENCE [LARGE SCALE GENOMIC DNA]</scope>
    <source>
        <strain evidence="4">SB210</strain>
    </source>
</reference>
<protein>
    <submittedName>
        <fullName evidence="3">Uncharacterized protein</fullName>
    </submittedName>
</protein>
<dbReference type="OMA" id="TSATQKY"/>
<feature type="region of interest" description="Disordered" evidence="2">
    <location>
        <begin position="1"/>
        <end position="55"/>
    </location>
</feature>
<keyword evidence="4" id="KW-1185">Reference proteome</keyword>
<feature type="region of interest" description="Disordered" evidence="2">
    <location>
        <begin position="261"/>
        <end position="293"/>
    </location>
</feature>
<feature type="region of interest" description="Disordered" evidence="2">
    <location>
        <begin position="432"/>
        <end position="452"/>
    </location>
</feature>
<feature type="compositionally biased region" description="Polar residues" evidence="2">
    <location>
        <begin position="644"/>
        <end position="654"/>
    </location>
</feature>
<accession>I7MK06</accession>
<evidence type="ECO:0000256" key="2">
    <source>
        <dbReference type="SAM" id="MobiDB-lite"/>
    </source>
</evidence>
<feature type="compositionally biased region" description="Basic and acidic residues" evidence="2">
    <location>
        <begin position="549"/>
        <end position="563"/>
    </location>
</feature>
<keyword evidence="1" id="KW-0175">Coiled coil</keyword>
<dbReference type="KEGG" id="tet:TTHERM_00497670"/>